<protein>
    <submittedName>
        <fullName evidence="2">Redoxin domain-containing protein</fullName>
    </submittedName>
</protein>
<evidence type="ECO:0000313" key="2">
    <source>
        <dbReference type="EMBL" id="TLS51414.1"/>
    </source>
</evidence>
<keyword evidence="3" id="KW-1185">Reference proteome</keyword>
<feature type="domain" description="Thioredoxin" evidence="1">
    <location>
        <begin position="10"/>
        <end position="157"/>
    </location>
</feature>
<name>A0A5R9GDY3_9BACL</name>
<reference evidence="2 3" key="1">
    <citation type="submission" date="2019-05" db="EMBL/GenBank/DDBJ databases">
        <authorList>
            <person name="Narsing Rao M.P."/>
            <person name="Li W.J."/>
        </authorList>
    </citation>
    <scope>NUCLEOTIDE SEQUENCE [LARGE SCALE GENOMIC DNA]</scope>
    <source>
        <strain evidence="2 3">SYSU_K30003</strain>
    </source>
</reference>
<dbReference type="GO" id="GO:0016491">
    <property type="term" value="F:oxidoreductase activity"/>
    <property type="evidence" value="ECO:0007669"/>
    <property type="project" value="InterPro"/>
</dbReference>
<evidence type="ECO:0000259" key="1">
    <source>
        <dbReference type="PROSITE" id="PS51352"/>
    </source>
</evidence>
<dbReference type="Gene3D" id="3.40.30.10">
    <property type="entry name" value="Glutaredoxin"/>
    <property type="match status" value="1"/>
</dbReference>
<dbReference type="InterPro" id="IPR013740">
    <property type="entry name" value="Redoxin"/>
</dbReference>
<evidence type="ECO:0000313" key="3">
    <source>
        <dbReference type="Proteomes" id="UP000309676"/>
    </source>
</evidence>
<dbReference type="SUPFAM" id="SSF52833">
    <property type="entry name" value="Thioredoxin-like"/>
    <property type="match status" value="1"/>
</dbReference>
<proteinExistence type="predicted"/>
<dbReference type="PROSITE" id="PS51352">
    <property type="entry name" value="THIOREDOXIN_2"/>
    <property type="match status" value="1"/>
</dbReference>
<dbReference type="Proteomes" id="UP000309676">
    <property type="component" value="Unassembled WGS sequence"/>
</dbReference>
<accession>A0A5R9GDY3</accession>
<sequence>MRRNDTIMPIRWRELLPEFPSAGAWVNGERTKAQLTGRPTLVHFWAASCETCRAGLPLVNEWHRKYGGPDGLGLQTVGVHLPRTAEDEDAAATAEIIARYAISHPVLLDGDRAAAAAFRNECVPAYYAFDRAGRLRHYQAGDRGLGLLEQRIQKLLLTKEPE</sequence>
<dbReference type="PANTHER" id="PTHR42852:SF12">
    <property type="entry name" value="THIOL-DISULFIDE OXIDOREDUCTASE YKUV"/>
    <property type="match status" value="1"/>
</dbReference>
<organism evidence="2 3">
    <name type="scientific">Paenibacillus antri</name>
    <dbReference type="NCBI Taxonomy" id="2582848"/>
    <lineage>
        <taxon>Bacteria</taxon>
        <taxon>Bacillati</taxon>
        <taxon>Bacillota</taxon>
        <taxon>Bacilli</taxon>
        <taxon>Bacillales</taxon>
        <taxon>Paenibacillaceae</taxon>
        <taxon>Paenibacillus</taxon>
    </lineage>
</organism>
<dbReference type="EMBL" id="VCIW01000009">
    <property type="protein sequence ID" value="TLS51414.1"/>
    <property type="molecule type" value="Genomic_DNA"/>
</dbReference>
<dbReference type="PANTHER" id="PTHR42852">
    <property type="entry name" value="THIOL:DISULFIDE INTERCHANGE PROTEIN DSBE"/>
    <property type="match status" value="1"/>
</dbReference>
<dbReference type="InterPro" id="IPR036249">
    <property type="entry name" value="Thioredoxin-like_sf"/>
</dbReference>
<dbReference type="AlphaFoldDB" id="A0A5R9GDY3"/>
<dbReference type="Pfam" id="PF08534">
    <property type="entry name" value="Redoxin"/>
    <property type="match status" value="1"/>
</dbReference>
<gene>
    <name evidence="2" type="ORF">FE782_14985</name>
</gene>
<comment type="caution">
    <text evidence="2">The sequence shown here is derived from an EMBL/GenBank/DDBJ whole genome shotgun (WGS) entry which is preliminary data.</text>
</comment>
<dbReference type="InterPro" id="IPR050553">
    <property type="entry name" value="Thioredoxin_ResA/DsbE_sf"/>
</dbReference>
<dbReference type="InterPro" id="IPR013766">
    <property type="entry name" value="Thioredoxin_domain"/>
</dbReference>